<dbReference type="Proteomes" id="UP000265520">
    <property type="component" value="Unassembled WGS sequence"/>
</dbReference>
<organism evidence="2 3">
    <name type="scientific">Trifolium medium</name>
    <dbReference type="NCBI Taxonomy" id="97028"/>
    <lineage>
        <taxon>Eukaryota</taxon>
        <taxon>Viridiplantae</taxon>
        <taxon>Streptophyta</taxon>
        <taxon>Embryophyta</taxon>
        <taxon>Tracheophyta</taxon>
        <taxon>Spermatophyta</taxon>
        <taxon>Magnoliopsida</taxon>
        <taxon>eudicotyledons</taxon>
        <taxon>Gunneridae</taxon>
        <taxon>Pentapetalae</taxon>
        <taxon>rosids</taxon>
        <taxon>fabids</taxon>
        <taxon>Fabales</taxon>
        <taxon>Fabaceae</taxon>
        <taxon>Papilionoideae</taxon>
        <taxon>50 kb inversion clade</taxon>
        <taxon>NPAAA clade</taxon>
        <taxon>Hologalegina</taxon>
        <taxon>IRL clade</taxon>
        <taxon>Trifolieae</taxon>
        <taxon>Trifolium</taxon>
    </lineage>
</organism>
<sequence length="47" mass="5304">VEVKARIHPLKNMKARSARTHARLARGPENRVKNPSGFTPKPFKTPI</sequence>
<comment type="caution">
    <text evidence="2">The sequence shown here is derived from an EMBL/GenBank/DDBJ whole genome shotgun (WGS) entry which is preliminary data.</text>
</comment>
<evidence type="ECO:0000313" key="2">
    <source>
        <dbReference type="EMBL" id="MCI61607.1"/>
    </source>
</evidence>
<protein>
    <submittedName>
        <fullName evidence="2">Uncharacterized protein</fullName>
    </submittedName>
</protein>
<dbReference type="AlphaFoldDB" id="A0A392TMD7"/>
<accession>A0A392TMD7</accession>
<evidence type="ECO:0000256" key="1">
    <source>
        <dbReference type="SAM" id="MobiDB-lite"/>
    </source>
</evidence>
<reference evidence="2 3" key="1">
    <citation type="journal article" date="2018" name="Front. Plant Sci.">
        <title>Red Clover (Trifolium pratense) and Zigzag Clover (T. medium) - A Picture of Genomic Similarities and Differences.</title>
        <authorList>
            <person name="Dluhosova J."/>
            <person name="Istvanek J."/>
            <person name="Nedelnik J."/>
            <person name="Repkova J."/>
        </authorList>
    </citation>
    <scope>NUCLEOTIDE SEQUENCE [LARGE SCALE GENOMIC DNA]</scope>
    <source>
        <strain evidence="3">cv. 10/8</strain>
        <tissue evidence="2">Leaf</tissue>
    </source>
</reference>
<name>A0A392TMD7_9FABA</name>
<feature type="non-terminal residue" evidence="2">
    <location>
        <position position="1"/>
    </location>
</feature>
<dbReference type="EMBL" id="LXQA010602779">
    <property type="protein sequence ID" value="MCI61607.1"/>
    <property type="molecule type" value="Genomic_DNA"/>
</dbReference>
<keyword evidence="3" id="KW-1185">Reference proteome</keyword>
<evidence type="ECO:0000313" key="3">
    <source>
        <dbReference type="Proteomes" id="UP000265520"/>
    </source>
</evidence>
<proteinExistence type="predicted"/>
<feature type="compositionally biased region" description="Basic residues" evidence="1">
    <location>
        <begin position="13"/>
        <end position="24"/>
    </location>
</feature>
<feature type="region of interest" description="Disordered" evidence="1">
    <location>
        <begin position="13"/>
        <end position="47"/>
    </location>
</feature>